<dbReference type="EMBL" id="JACBPP010000008">
    <property type="protein sequence ID" value="KAF7999713.1"/>
    <property type="molecule type" value="Genomic_DNA"/>
</dbReference>
<dbReference type="Proteomes" id="UP000649328">
    <property type="component" value="Unassembled WGS sequence"/>
</dbReference>
<reference evidence="2" key="1">
    <citation type="submission" date="2020-10" db="EMBL/GenBank/DDBJ databases">
        <title>The Whole-Genome Sequence of Metschnikowia persimmonesis, a Novel Endophytic Yeast Species Isolated from Medicinal Plant Diospyros kaki Thumb.</title>
        <authorList>
            <person name="Rahmat E."/>
            <person name="Kang Y."/>
        </authorList>
    </citation>
    <scope>NUCLEOTIDE SEQUENCE</scope>
    <source>
        <strain evidence="2">KIOM G15050</strain>
    </source>
</reference>
<dbReference type="AlphaFoldDB" id="A0A8H7L9D8"/>
<feature type="region of interest" description="Disordered" evidence="1">
    <location>
        <begin position="19"/>
        <end position="85"/>
    </location>
</feature>
<evidence type="ECO:0000313" key="2">
    <source>
        <dbReference type="EMBL" id="KAF7999713.1"/>
    </source>
</evidence>
<accession>A0A8H7L9D8</accession>
<name>A0A8H7L9D8_9ASCO</name>
<feature type="compositionally biased region" description="Basic residues" evidence="1">
    <location>
        <begin position="110"/>
        <end position="119"/>
    </location>
</feature>
<comment type="caution">
    <text evidence="2">The sequence shown here is derived from an EMBL/GenBank/DDBJ whole genome shotgun (WGS) entry which is preliminary data.</text>
</comment>
<feature type="compositionally biased region" description="Basic and acidic residues" evidence="1">
    <location>
        <begin position="120"/>
        <end position="129"/>
    </location>
</feature>
<evidence type="ECO:0000313" key="3">
    <source>
        <dbReference type="Proteomes" id="UP000649328"/>
    </source>
</evidence>
<organism evidence="2 3">
    <name type="scientific">Metschnikowia pulcherrima</name>
    <dbReference type="NCBI Taxonomy" id="27326"/>
    <lineage>
        <taxon>Eukaryota</taxon>
        <taxon>Fungi</taxon>
        <taxon>Dikarya</taxon>
        <taxon>Ascomycota</taxon>
        <taxon>Saccharomycotina</taxon>
        <taxon>Pichiomycetes</taxon>
        <taxon>Metschnikowiaceae</taxon>
        <taxon>Metschnikowia</taxon>
    </lineage>
</organism>
<gene>
    <name evidence="2" type="ORF">HF325_005562</name>
</gene>
<evidence type="ECO:0000256" key="1">
    <source>
        <dbReference type="SAM" id="MobiDB-lite"/>
    </source>
</evidence>
<keyword evidence="3" id="KW-1185">Reference proteome</keyword>
<feature type="region of interest" description="Disordered" evidence="1">
    <location>
        <begin position="107"/>
        <end position="129"/>
    </location>
</feature>
<sequence>MNTPNLNFIRWHGKAACESDVPGAASGEEQEGAASEEGARVAASGEEVPGAASEEGARVAAFEEEVPGAASGEEVPGAASEEEARVAAFEEVCDAVCVRHLCDAISDGKKSRKQRSGSHHHSDSSPEHR</sequence>
<feature type="compositionally biased region" description="Low complexity" evidence="1">
    <location>
        <begin position="23"/>
        <end position="36"/>
    </location>
</feature>
<proteinExistence type="predicted"/>
<protein>
    <submittedName>
        <fullName evidence="2">Uncharacterized protein</fullName>
    </submittedName>
</protein>